<reference evidence="1" key="1">
    <citation type="submission" date="2023-05" db="EMBL/GenBank/DDBJ databases">
        <authorList>
            <consortium name="ELIXIR-Norway"/>
        </authorList>
    </citation>
    <scope>NUCLEOTIDE SEQUENCE</scope>
</reference>
<organism evidence="1 2">
    <name type="scientific">Rangifer tarandus platyrhynchus</name>
    <name type="common">Svalbard reindeer</name>
    <dbReference type="NCBI Taxonomy" id="3082113"/>
    <lineage>
        <taxon>Eukaryota</taxon>
        <taxon>Metazoa</taxon>
        <taxon>Chordata</taxon>
        <taxon>Craniata</taxon>
        <taxon>Vertebrata</taxon>
        <taxon>Euteleostomi</taxon>
        <taxon>Mammalia</taxon>
        <taxon>Eutheria</taxon>
        <taxon>Laurasiatheria</taxon>
        <taxon>Artiodactyla</taxon>
        <taxon>Ruminantia</taxon>
        <taxon>Pecora</taxon>
        <taxon>Cervidae</taxon>
        <taxon>Odocoileinae</taxon>
        <taxon>Rangifer</taxon>
    </lineage>
</organism>
<proteinExistence type="predicted"/>
<evidence type="ECO:0000313" key="1">
    <source>
        <dbReference type="EMBL" id="CAM9745226.1"/>
    </source>
</evidence>
<sequence length="166" mass="18066">MPPLTHAHAQTRARTHIHTSNRDAHTFPRACNLLSAPGPPWQEHCVNNVIRGPGVLPVGGREPGEATSFIRQKGKRKFRERKDPPAPCSTQSPSSAPFHTQPLRPVRLSRAPRPYPMPTRSPAFPREGSGFPRTVLRRSGLATAAPPPWSWTGLDQPSISGASQGA</sequence>
<gene>
    <name evidence="1" type="ORF">MRATA1EN22A_LOCUS6863</name>
</gene>
<protein>
    <submittedName>
        <fullName evidence="1">Uncharacterized protein</fullName>
    </submittedName>
</protein>
<name>A0AC59YJI6_RANTA</name>
<dbReference type="EMBL" id="OX596100">
    <property type="protein sequence ID" value="CAM9745226.1"/>
    <property type="molecule type" value="Genomic_DNA"/>
</dbReference>
<reference evidence="1" key="2">
    <citation type="submission" date="2025-03" db="EMBL/GenBank/DDBJ databases">
        <authorList>
            <consortium name="ELIXIR-Norway"/>
            <consortium name="Elixir Norway"/>
        </authorList>
    </citation>
    <scope>NUCLEOTIDE SEQUENCE</scope>
</reference>
<evidence type="ECO:0000313" key="2">
    <source>
        <dbReference type="Proteomes" id="UP001162501"/>
    </source>
</evidence>
<accession>A0AC59YJI6</accession>
<dbReference type="Proteomes" id="UP001162501">
    <property type="component" value="Chromosome 16"/>
</dbReference>